<keyword evidence="2" id="KW-1185">Reference proteome</keyword>
<name>A0A7J6WSW3_THATH</name>
<sequence>MVFDYDLNLKRSNEYSFLRDSAFNMTESHNSKELFAVAGYPPECHKFDQSTLDWCYSNVRILIGFTNQFYRCTSIGFMVRDKWDEVFIQVKNLKNNHGCRLTVKGKQVLVDLGDHYNQTWLDL</sequence>
<evidence type="ECO:0000313" key="2">
    <source>
        <dbReference type="Proteomes" id="UP000554482"/>
    </source>
</evidence>
<organism evidence="1 2">
    <name type="scientific">Thalictrum thalictroides</name>
    <name type="common">Rue-anemone</name>
    <name type="synonym">Anemone thalictroides</name>
    <dbReference type="NCBI Taxonomy" id="46969"/>
    <lineage>
        <taxon>Eukaryota</taxon>
        <taxon>Viridiplantae</taxon>
        <taxon>Streptophyta</taxon>
        <taxon>Embryophyta</taxon>
        <taxon>Tracheophyta</taxon>
        <taxon>Spermatophyta</taxon>
        <taxon>Magnoliopsida</taxon>
        <taxon>Ranunculales</taxon>
        <taxon>Ranunculaceae</taxon>
        <taxon>Thalictroideae</taxon>
        <taxon>Thalictrum</taxon>
    </lineage>
</organism>
<proteinExistence type="predicted"/>
<gene>
    <name evidence="1" type="ORF">FRX31_010695</name>
</gene>
<dbReference type="EMBL" id="JABWDY010011524">
    <property type="protein sequence ID" value="KAF5199720.1"/>
    <property type="molecule type" value="Genomic_DNA"/>
</dbReference>
<protein>
    <submittedName>
        <fullName evidence="1">Uncharacterized protein</fullName>
    </submittedName>
</protein>
<dbReference type="Proteomes" id="UP000554482">
    <property type="component" value="Unassembled WGS sequence"/>
</dbReference>
<reference evidence="1 2" key="1">
    <citation type="submission" date="2020-06" db="EMBL/GenBank/DDBJ databases">
        <title>Transcriptomic and genomic resources for Thalictrum thalictroides and T. hernandezii: Facilitating candidate gene discovery in an emerging model plant lineage.</title>
        <authorList>
            <person name="Arias T."/>
            <person name="Riano-Pachon D.M."/>
            <person name="Di Stilio V.S."/>
        </authorList>
    </citation>
    <scope>NUCLEOTIDE SEQUENCE [LARGE SCALE GENOMIC DNA]</scope>
    <source>
        <strain evidence="2">cv. WT478/WT964</strain>
        <tissue evidence="1">Leaves</tissue>
    </source>
</reference>
<dbReference type="AlphaFoldDB" id="A0A7J6WSW3"/>
<accession>A0A7J6WSW3</accession>
<comment type="caution">
    <text evidence="1">The sequence shown here is derived from an EMBL/GenBank/DDBJ whole genome shotgun (WGS) entry which is preliminary data.</text>
</comment>
<evidence type="ECO:0000313" key="1">
    <source>
        <dbReference type="EMBL" id="KAF5199720.1"/>
    </source>
</evidence>